<dbReference type="Proteomes" id="UP000076532">
    <property type="component" value="Unassembled WGS sequence"/>
</dbReference>
<feature type="region of interest" description="Disordered" evidence="6">
    <location>
        <begin position="148"/>
        <end position="170"/>
    </location>
</feature>
<dbReference type="EMBL" id="KV417584">
    <property type="protein sequence ID" value="KZP17287.1"/>
    <property type="molecule type" value="Genomic_DNA"/>
</dbReference>
<feature type="region of interest" description="Disordered" evidence="6">
    <location>
        <begin position="48"/>
        <end position="68"/>
    </location>
</feature>
<feature type="region of interest" description="Disordered" evidence="6">
    <location>
        <begin position="185"/>
        <end position="205"/>
    </location>
</feature>
<evidence type="ECO:0000313" key="7">
    <source>
        <dbReference type="EMBL" id="KZP17287.1"/>
    </source>
</evidence>
<evidence type="ECO:0000256" key="3">
    <source>
        <dbReference type="ARBA" id="ARBA00005459"/>
    </source>
</evidence>
<evidence type="ECO:0000256" key="4">
    <source>
        <dbReference type="ARBA" id="ARBA00022490"/>
    </source>
</evidence>
<evidence type="ECO:0000313" key="8">
    <source>
        <dbReference type="Proteomes" id="UP000076532"/>
    </source>
</evidence>
<keyword evidence="8" id="KW-1185">Reference proteome</keyword>
<dbReference type="GO" id="GO:0005737">
    <property type="term" value="C:cytoplasm"/>
    <property type="evidence" value="ECO:0007669"/>
    <property type="project" value="UniProtKB-SubCell"/>
</dbReference>
<evidence type="ECO:0000256" key="5">
    <source>
        <dbReference type="ARBA" id="ARBA00023242"/>
    </source>
</evidence>
<gene>
    <name evidence="7" type="ORF">FIBSPDRAFT_934130</name>
</gene>
<keyword evidence="5" id="KW-0539">Nucleus</keyword>
<comment type="similarity">
    <text evidence="3">Belongs to the DIF1/spd1 family.</text>
</comment>
<feature type="compositionally biased region" description="Low complexity" evidence="6">
    <location>
        <begin position="51"/>
        <end position="64"/>
    </location>
</feature>
<organism evidence="7 8">
    <name type="scientific">Athelia psychrophila</name>
    <dbReference type="NCBI Taxonomy" id="1759441"/>
    <lineage>
        <taxon>Eukaryota</taxon>
        <taxon>Fungi</taxon>
        <taxon>Dikarya</taxon>
        <taxon>Basidiomycota</taxon>
        <taxon>Agaricomycotina</taxon>
        <taxon>Agaricomycetes</taxon>
        <taxon>Agaricomycetidae</taxon>
        <taxon>Atheliales</taxon>
        <taxon>Atheliaceae</taxon>
        <taxon>Athelia</taxon>
    </lineage>
</organism>
<sequence>MTTTQPPKRVFSKTVSEPQLWRNHNDVDEDVTARLRGLGSRVRKSVMEGYSTGTSGPTGFGSPTAHAQQSFGTHTFQSAKDTLREIYPINASTNVSHTSLNKRGRAKSEELETATSDIPTEHPDVDMPYLGPSFSGPELRPIKPLKRSGRQFTETRSLPAGSLRFSGDSQSMFPSAGLEAKIVEEEDWSEAPSFASASTTPHRDI</sequence>
<dbReference type="Pfam" id="PF08591">
    <property type="entry name" value="RNR_inhib"/>
    <property type="match status" value="1"/>
</dbReference>
<reference evidence="7 8" key="1">
    <citation type="journal article" date="2016" name="Mol. Biol. Evol.">
        <title>Comparative Genomics of Early-Diverging Mushroom-Forming Fungi Provides Insights into the Origins of Lignocellulose Decay Capabilities.</title>
        <authorList>
            <person name="Nagy L.G."/>
            <person name="Riley R."/>
            <person name="Tritt A."/>
            <person name="Adam C."/>
            <person name="Daum C."/>
            <person name="Floudas D."/>
            <person name="Sun H."/>
            <person name="Yadav J.S."/>
            <person name="Pangilinan J."/>
            <person name="Larsson K.H."/>
            <person name="Matsuura K."/>
            <person name="Barry K."/>
            <person name="Labutti K."/>
            <person name="Kuo R."/>
            <person name="Ohm R.A."/>
            <person name="Bhattacharya S.S."/>
            <person name="Shirouzu T."/>
            <person name="Yoshinaga Y."/>
            <person name="Martin F.M."/>
            <person name="Grigoriev I.V."/>
            <person name="Hibbett D.S."/>
        </authorList>
    </citation>
    <scope>NUCLEOTIDE SEQUENCE [LARGE SCALE GENOMIC DNA]</scope>
    <source>
        <strain evidence="7 8">CBS 109695</strain>
    </source>
</reference>
<dbReference type="GO" id="GO:0005634">
    <property type="term" value="C:nucleus"/>
    <property type="evidence" value="ECO:0007669"/>
    <property type="project" value="UniProtKB-SubCell"/>
</dbReference>
<keyword evidence="4" id="KW-0963">Cytoplasm</keyword>
<proteinExistence type="inferred from homology"/>
<comment type="subcellular location">
    <subcellularLocation>
        <location evidence="2">Cytoplasm</location>
    </subcellularLocation>
    <subcellularLocation>
        <location evidence="1">Nucleus</location>
    </subcellularLocation>
</comment>
<name>A0A166FY37_9AGAM</name>
<dbReference type="AlphaFoldDB" id="A0A166FY37"/>
<evidence type="ECO:0000256" key="1">
    <source>
        <dbReference type="ARBA" id="ARBA00004123"/>
    </source>
</evidence>
<protein>
    <submittedName>
        <fullName evidence="7">Uncharacterized protein</fullName>
    </submittedName>
</protein>
<evidence type="ECO:0000256" key="6">
    <source>
        <dbReference type="SAM" id="MobiDB-lite"/>
    </source>
</evidence>
<accession>A0A166FY37</accession>
<evidence type="ECO:0000256" key="2">
    <source>
        <dbReference type="ARBA" id="ARBA00004496"/>
    </source>
</evidence>
<feature type="region of interest" description="Disordered" evidence="6">
    <location>
        <begin position="99"/>
        <end position="125"/>
    </location>
</feature>
<feature type="compositionally biased region" description="Polar residues" evidence="6">
    <location>
        <begin position="195"/>
        <end position="205"/>
    </location>
</feature>
<dbReference type="InterPro" id="IPR013900">
    <property type="entry name" value="RNR_inhibitor"/>
</dbReference>
<dbReference type="OrthoDB" id="4072855at2759"/>